<dbReference type="Gramene" id="OGLUM08G00740.1">
    <property type="protein sequence ID" value="OGLUM08G00740.1"/>
    <property type="gene ID" value="OGLUM08G00740"/>
</dbReference>
<dbReference type="PRINTS" id="PR00503">
    <property type="entry name" value="BROMODOMAIN"/>
</dbReference>
<reference evidence="5" key="1">
    <citation type="submission" date="2015-04" db="UniProtKB">
        <authorList>
            <consortium name="EnsemblPlants"/>
        </authorList>
    </citation>
    <scope>IDENTIFICATION</scope>
</reference>
<feature type="compositionally biased region" description="Basic and acidic residues" evidence="3">
    <location>
        <begin position="126"/>
        <end position="135"/>
    </location>
</feature>
<sequence>MLLLLRLDGSVRIVSLRSNVPDYPNLPPTVPPRSSTFPHPSPSSRRRRSLSPNPNPNLLPRRPRSAQRRAAPREEKKEERLAARPPTVDSTPLFSAFSATPAREKTPPSAISNNVGPAWSFTSQREGTRRGRRSESGGSFGLNRTQRINPLLQQDDDLAWRKDKVGGKDKVVDDERRRGRTALAAGGGGLATGKGRTVRAMVAVERWSEKERSRGTRQLGKMKRKRGRKMGKKGKLKASITADASPMSPSSPSTVDASSKSPSSPSTEENGTSPAHHQADNAPVIAPPPVPEPAPPEPEKPAVSTDVQNAKPKVYSRVRLKFKSAKVLETHQGPSEAKAPVDGGGGKPASAAPEASKEVAEKAIVSPDGQKDAQAAELSGSDKDKMARKVASINIKSVGLSSVEDKNQERKADSVSEPLPSKQETILENVESETALEPRSSQELEVKQATPERQRDDRELTAALEAIKKVMKMDAAEPFNTPVDPVALGIPDYFDIIDTPMDFGTICQNLERGDKYMNSEDVYKDVQFIWDNCTKYNSKGDYIIELMKRVKKGFMKNWLAAGLYSDAQENGGNDNTGDEDVKGSKGKSKQKRRRLGNDRHKNDCACAVCQVTRRKKEKDEILAVIENDTAAVNSNISDQQIMEVDSGINNAGSHDTTSSQEQPPQTDMYRRTVVADDSGTQIENHVKFFNNQPLPHDYEDEGSRPYFDEKEEVDYTDLISQEEHTSSQPNDGSEIAQHQHKEPTETSQEIEMEDYPIQKENQSFLQLCARLFPSNQSSVFRGRHSLFRQQQRQVSMKGSPLHAAITAIMKR</sequence>
<feature type="region of interest" description="Disordered" evidence="3">
    <location>
        <begin position="204"/>
        <end position="457"/>
    </location>
</feature>
<feature type="compositionally biased region" description="Basic residues" evidence="3">
    <location>
        <begin position="220"/>
        <end position="236"/>
    </location>
</feature>
<feature type="compositionally biased region" description="Basic and acidic residues" evidence="3">
    <location>
        <begin position="403"/>
        <end position="414"/>
    </location>
</feature>
<evidence type="ECO:0000313" key="6">
    <source>
        <dbReference type="Proteomes" id="UP000026961"/>
    </source>
</evidence>
<dbReference type="InterPro" id="IPR001487">
    <property type="entry name" value="Bromodomain"/>
</dbReference>
<feature type="region of interest" description="Disordered" evidence="3">
    <location>
        <begin position="647"/>
        <end position="667"/>
    </location>
</feature>
<feature type="region of interest" description="Disordered" evidence="3">
    <location>
        <begin position="566"/>
        <end position="596"/>
    </location>
</feature>
<dbReference type="PANTHER" id="PTHR47809">
    <property type="entry name" value="DNA-BINDING BROMODOMAIN-CONTAINING PROTEIN"/>
    <property type="match status" value="1"/>
</dbReference>
<dbReference type="STRING" id="40148.A0A0E0AQ03"/>
<dbReference type="Pfam" id="PF00439">
    <property type="entry name" value="Bromodomain"/>
    <property type="match status" value="1"/>
</dbReference>
<feature type="compositionally biased region" description="Basic and acidic residues" evidence="3">
    <location>
        <begin position="71"/>
        <end position="82"/>
    </location>
</feature>
<organism evidence="5">
    <name type="scientific">Oryza glumipatula</name>
    <dbReference type="NCBI Taxonomy" id="40148"/>
    <lineage>
        <taxon>Eukaryota</taxon>
        <taxon>Viridiplantae</taxon>
        <taxon>Streptophyta</taxon>
        <taxon>Embryophyta</taxon>
        <taxon>Tracheophyta</taxon>
        <taxon>Spermatophyta</taxon>
        <taxon>Magnoliopsida</taxon>
        <taxon>Liliopsida</taxon>
        <taxon>Poales</taxon>
        <taxon>Poaceae</taxon>
        <taxon>BOP clade</taxon>
        <taxon>Oryzoideae</taxon>
        <taxon>Oryzeae</taxon>
        <taxon>Oryzinae</taxon>
        <taxon>Oryza</taxon>
    </lineage>
</organism>
<evidence type="ECO:0000256" key="1">
    <source>
        <dbReference type="ARBA" id="ARBA00023117"/>
    </source>
</evidence>
<feature type="region of interest" description="Disordered" evidence="3">
    <location>
        <begin position="19"/>
        <end position="143"/>
    </location>
</feature>
<name>A0A0E0AQ03_9ORYZ</name>
<keyword evidence="1 2" id="KW-0103">Bromodomain</keyword>
<dbReference type="InterPro" id="IPR018359">
    <property type="entry name" value="Bromodomain_CS"/>
</dbReference>
<feature type="region of interest" description="Disordered" evidence="3">
    <location>
        <begin position="721"/>
        <end position="749"/>
    </location>
</feature>
<evidence type="ECO:0000259" key="4">
    <source>
        <dbReference type="PROSITE" id="PS50014"/>
    </source>
</evidence>
<feature type="compositionally biased region" description="Basic residues" evidence="3">
    <location>
        <begin position="584"/>
        <end position="594"/>
    </location>
</feature>
<dbReference type="EnsemblPlants" id="OGLUM08G00740.1">
    <property type="protein sequence ID" value="OGLUM08G00740.1"/>
    <property type="gene ID" value="OGLUM08G00740"/>
</dbReference>
<feature type="compositionally biased region" description="Basic residues" evidence="3">
    <location>
        <begin position="314"/>
        <end position="324"/>
    </location>
</feature>
<dbReference type="PROSITE" id="PS50014">
    <property type="entry name" value="BROMODOMAIN_2"/>
    <property type="match status" value="1"/>
</dbReference>
<dbReference type="InterPro" id="IPR036427">
    <property type="entry name" value="Bromodomain-like_sf"/>
</dbReference>
<dbReference type="eggNOG" id="KOG1474">
    <property type="taxonomic scope" value="Eukaryota"/>
</dbReference>
<keyword evidence="6" id="KW-1185">Reference proteome</keyword>
<feature type="compositionally biased region" description="Polar residues" evidence="3">
    <location>
        <begin position="647"/>
        <end position="665"/>
    </location>
</feature>
<dbReference type="SUPFAM" id="SSF47370">
    <property type="entry name" value="Bromodomain"/>
    <property type="match status" value="1"/>
</dbReference>
<evidence type="ECO:0000313" key="5">
    <source>
        <dbReference type="EnsemblPlants" id="OGLUM08G00740.1"/>
    </source>
</evidence>
<dbReference type="SMART" id="SM00297">
    <property type="entry name" value="BROMO"/>
    <property type="match status" value="1"/>
</dbReference>
<dbReference type="PROSITE" id="PS00633">
    <property type="entry name" value="BROMODOMAIN_1"/>
    <property type="match status" value="1"/>
</dbReference>
<accession>A0A0E0AQ03</accession>
<feature type="compositionally biased region" description="Pro residues" evidence="3">
    <location>
        <begin position="285"/>
        <end position="296"/>
    </location>
</feature>
<dbReference type="AlphaFoldDB" id="A0A0E0AQ03"/>
<dbReference type="Proteomes" id="UP000026961">
    <property type="component" value="Chromosome 8"/>
</dbReference>
<dbReference type="PANTHER" id="PTHR47809:SF2">
    <property type="entry name" value="DNA-BINDING BROMODOMAIN-CONTAINING PROTEIN"/>
    <property type="match status" value="1"/>
</dbReference>
<reference evidence="5" key="2">
    <citation type="submission" date="2018-05" db="EMBL/GenBank/DDBJ databases">
        <title>OgluRS3 (Oryza glumaepatula Reference Sequence Version 3).</title>
        <authorList>
            <person name="Zhang J."/>
            <person name="Kudrna D."/>
            <person name="Lee S."/>
            <person name="Talag J."/>
            <person name="Welchert J."/>
            <person name="Wing R.A."/>
        </authorList>
    </citation>
    <scope>NUCLEOTIDE SEQUENCE [LARGE SCALE GENOMIC DNA]</scope>
</reference>
<feature type="compositionally biased region" description="Basic and acidic residues" evidence="3">
    <location>
        <begin position="440"/>
        <end position="457"/>
    </location>
</feature>
<feature type="compositionally biased region" description="Low complexity" evidence="3">
    <location>
        <begin position="245"/>
        <end position="266"/>
    </location>
</feature>
<proteinExistence type="predicted"/>
<evidence type="ECO:0000256" key="2">
    <source>
        <dbReference type="PROSITE-ProRule" id="PRU00035"/>
    </source>
</evidence>
<protein>
    <recommendedName>
        <fullName evidence="4">Bromo domain-containing protein</fullName>
    </recommendedName>
</protein>
<dbReference type="Gene3D" id="1.20.920.10">
    <property type="entry name" value="Bromodomain-like"/>
    <property type="match status" value="1"/>
</dbReference>
<evidence type="ECO:0000256" key="3">
    <source>
        <dbReference type="SAM" id="MobiDB-lite"/>
    </source>
</evidence>
<feature type="compositionally biased region" description="Low complexity" evidence="3">
    <location>
        <begin position="50"/>
        <end position="60"/>
    </location>
</feature>
<feature type="domain" description="Bromo" evidence="4">
    <location>
        <begin position="471"/>
        <end position="544"/>
    </location>
</feature>